<organism evidence="2">
    <name type="scientific">Fervidicoccus fontis</name>
    <dbReference type="NCBI Taxonomy" id="683846"/>
    <lineage>
        <taxon>Archaea</taxon>
        <taxon>Thermoproteota</taxon>
        <taxon>Thermoprotei</taxon>
        <taxon>Fervidicoccales</taxon>
        <taxon>Fervidicoccaceae</taxon>
        <taxon>Fervidicoccus</taxon>
    </lineage>
</organism>
<dbReference type="AlphaFoldDB" id="A0A7C2YYF0"/>
<comment type="caution">
    <text evidence="2">The sequence shown here is derived from an EMBL/GenBank/DDBJ whole genome shotgun (WGS) entry which is preliminary data.</text>
</comment>
<protein>
    <submittedName>
        <fullName evidence="2">Aldehyde oxidase</fullName>
    </submittedName>
</protein>
<gene>
    <name evidence="2" type="ORF">ENO36_02420</name>
</gene>
<dbReference type="InterPro" id="IPR036856">
    <property type="entry name" value="Ald_Oxase/Xan_DH_a/b_sf"/>
</dbReference>
<dbReference type="Gene3D" id="3.30.365.10">
    <property type="entry name" value="Aldehyde oxidase/xanthine dehydrogenase, molybdopterin binding domain"/>
    <property type="match status" value="4"/>
</dbReference>
<dbReference type="InterPro" id="IPR016208">
    <property type="entry name" value="Ald_Oxase/xanthine_DH-like"/>
</dbReference>
<evidence type="ECO:0000259" key="1">
    <source>
        <dbReference type="SMART" id="SM01008"/>
    </source>
</evidence>
<dbReference type="GO" id="GO:0016491">
    <property type="term" value="F:oxidoreductase activity"/>
    <property type="evidence" value="ECO:0007669"/>
    <property type="project" value="InterPro"/>
</dbReference>
<dbReference type="PANTHER" id="PTHR11908:SF157">
    <property type="entry name" value="XANTHINE DEHYDROGENASE SUBUNIT D-RELATED"/>
    <property type="match status" value="1"/>
</dbReference>
<proteinExistence type="predicted"/>
<dbReference type="InterPro" id="IPR046867">
    <property type="entry name" value="AldOxase/xan_DH_MoCoBD2"/>
</dbReference>
<dbReference type="InterPro" id="IPR037165">
    <property type="entry name" value="AldOxase/xan_DH_Mopterin-bd_sf"/>
</dbReference>
<dbReference type="Gene3D" id="3.90.1170.50">
    <property type="entry name" value="Aldehyde oxidase/xanthine dehydrogenase, a/b hammerhead"/>
    <property type="match status" value="1"/>
</dbReference>
<name>A0A7C2YYF0_9CREN</name>
<dbReference type="InterPro" id="IPR000674">
    <property type="entry name" value="Ald_Oxase/Xan_DH_a/b"/>
</dbReference>
<dbReference type="EMBL" id="DSFE01000051">
    <property type="protein sequence ID" value="HEU97695.1"/>
    <property type="molecule type" value="Genomic_DNA"/>
</dbReference>
<dbReference type="InterPro" id="IPR008274">
    <property type="entry name" value="AldOxase/xan_DH_MoCoBD1"/>
</dbReference>
<dbReference type="Proteomes" id="UP000885664">
    <property type="component" value="Unassembled WGS sequence"/>
</dbReference>
<sequence length="785" mass="85922">MFVELRWIELSSFDLERLMNKWLNAEEFYVVGKRIERADTLDKALGKAKFIEDYYTNDMLFIKQVTSRYPHARIASIDESEAKKVRGFVANFTARNIPGENQVGYSLPDQPLLAERKVRYVGEPVSLVVARDFEAAIEAANQIKISYEPLPHILDPLEAKSRVDVLIHEEAGSNIAFRTKARKGDVEKGFSESHVVIENVYRTSQQDHVYLETEAAIAIPGLEGKLTILSPSQHPHLTQRIVSRVLGLPASSIRVVVPYLGGGFGGKDDEGPLISAKAALVAYLTGRPAFIEYSREESFAIHPKREATVIRYKSGADTDGRLKAIEVEIVHDTGAYANRGPFILWRATMHASGPYFVPNAKVDGYCIYTNKVYQGSFRGFGNPSVQFAAESQMDLLAEKLGMDPLDIRLKNILTPGSTTITGQVLDTSVGVKEALESVASKAGWRDKWKTYSTYDGRFRKGIGIGVAWHGISTSRGVPDWSAGTVKIEPDGSVSVLVGIVEIGQGSPTSSHRQIVAEVLGAPLDMVHVYFGTTDAPDTGATHASRGTGVGAIGVYVASIELRERLNSFAAKLLNTEPEDVVIHDGIVSSRRDPSKSIGWKEFIKKAYNSGVNTTASGYFFLPKGKFDDEAGQGFAYISYSYMVVISEVEVDTETGIIKVLRVYPAISAGKIINPIQVEGQIEGGFVQGMGLALMEELKFNEKGEIMNRDLTDYVIPTSLDAPEIEKPIFIEDRFKYGPLGAKGVGEMALIPAPASIANAVSHAIGKRVTELPLTPEKVLKLLEKG</sequence>
<evidence type="ECO:0000313" key="2">
    <source>
        <dbReference type="EMBL" id="HEU97695.1"/>
    </source>
</evidence>
<dbReference type="SMART" id="SM01008">
    <property type="entry name" value="Ald_Xan_dh_C"/>
    <property type="match status" value="1"/>
</dbReference>
<dbReference type="FunFam" id="3.30.365.10:FF:000001">
    <property type="entry name" value="Xanthine dehydrogenase oxidase"/>
    <property type="match status" value="1"/>
</dbReference>
<feature type="domain" description="Aldehyde oxidase/xanthine dehydrogenase a/b hammerhead" evidence="1">
    <location>
        <begin position="45"/>
        <end position="151"/>
    </location>
</feature>
<dbReference type="GO" id="GO:0005506">
    <property type="term" value="F:iron ion binding"/>
    <property type="evidence" value="ECO:0007669"/>
    <property type="project" value="InterPro"/>
</dbReference>
<dbReference type="PANTHER" id="PTHR11908">
    <property type="entry name" value="XANTHINE DEHYDROGENASE"/>
    <property type="match status" value="1"/>
</dbReference>
<reference evidence="2" key="1">
    <citation type="journal article" date="2020" name="mSystems">
        <title>Genome- and Community-Level Interaction Insights into Carbon Utilization and Element Cycling Functions of Hydrothermarchaeota in Hydrothermal Sediment.</title>
        <authorList>
            <person name="Zhou Z."/>
            <person name="Liu Y."/>
            <person name="Xu W."/>
            <person name="Pan J."/>
            <person name="Luo Z.H."/>
            <person name="Li M."/>
        </authorList>
    </citation>
    <scope>NUCLEOTIDE SEQUENCE [LARGE SCALE GENOMIC DNA]</scope>
    <source>
        <strain evidence="2">SpSt-1259</strain>
    </source>
</reference>
<dbReference type="Pfam" id="PF01315">
    <property type="entry name" value="Ald_Xan_dh_C"/>
    <property type="match status" value="1"/>
</dbReference>
<dbReference type="Pfam" id="PF02738">
    <property type="entry name" value="MoCoBD_1"/>
    <property type="match status" value="1"/>
</dbReference>
<dbReference type="SUPFAM" id="SSF54665">
    <property type="entry name" value="CO dehydrogenase molybdoprotein N-domain-like"/>
    <property type="match status" value="1"/>
</dbReference>
<accession>A0A7C2YYF0</accession>
<dbReference type="SUPFAM" id="SSF56003">
    <property type="entry name" value="Molybdenum cofactor-binding domain"/>
    <property type="match status" value="1"/>
</dbReference>
<dbReference type="Pfam" id="PF20256">
    <property type="entry name" value="MoCoBD_2"/>
    <property type="match status" value="1"/>
</dbReference>